<evidence type="ECO:0000256" key="4">
    <source>
        <dbReference type="ARBA" id="ARBA00022448"/>
    </source>
</evidence>
<reference evidence="18 19" key="1">
    <citation type="journal article" date="2007" name="Nat. Biotechnol.">
        <title>Genome sequence of the lignocellulose-bioconverting and xylose-fermenting yeast Pichia stipitis.</title>
        <authorList>
            <person name="Jeffries T.W."/>
            <person name="Grigoriev I.V."/>
            <person name="Grimwood J."/>
            <person name="Laplaza J.M."/>
            <person name="Aerts A."/>
            <person name="Salamov A."/>
            <person name="Schmutz J."/>
            <person name="Lindquist E."/>
            <person name="Dehal P."/>
            <person name="Shapiro H."/>
            <person name="Jin Y.S."/>
            <person name="Passoth V."/>
            <person name="Richardson P.M."/>
        </authorList>
    </citation>
    <scope>NUCLEOTIDE SEQUENCE [LARGE SCALE GENOMIC DNA]</scope>
    <source>
        <strain evidence="19">ATCC 58785 / CBS 6054 / NBRC 10063 / NRRL Y-11545</strain>
    </source>
</reference>
<keyword evidence="13" id="KW-0472">Membrane</keyword>
<keyword evidence="12" id="KW-1133">Transmembrane helix</keyword>
<dbReference type="PROSITE" id="PS00518">
    <property type="entry name" value="ZF_RING_1"/>
    <property type="match status" value="1"/>
</dbReference>
<dbReference type="KEGG" id="pic:PICST_34278"/>
<evidence type="ECO:0000313" key="19">
    <source>
        <dbReference type="Proteomes" id="UP000002258"/>
    </source>
</evidence>
<gene>
    <name evidence="18" type="primary">PEX2</name>
    <name evidence="18" type="ORF">PICST_34278</name>
</gene>
<dbReference type="EMBL" id="AAVQ01000001">
    <property type="protein sequence ID" value="EAZ63869.2"/>
    <property type="molecule type" value="Genomic_DNA"/>
</dbReference>
<evidence type="ECO:0000256" key="2">
    <source>
        <dbReference type="ARBA" id="ARBA00004906"/>
    </source>
</evidence>
<evidence type="ECO:0000256" key="5">
    <source>
        <dbReference type="ARBA" id="ARBA00022679"/>
    </source>
</evidence>
<dbReference type="GO" id="GO:0016740">
    <property type="term" value="F:transferase activity"/>
    <property type="evidence" value="ECO:0007669"/>
    <property type="project" value="UniProtKB-KW"/>
</dbReference>
<keyword evidence="10" id="KW-0862">Zinc</keyword>
<dbReference type="Proteomes" id="UP000002258">
    <property type="component" value="Chromosome 1"/>
</dbReference>
<evidence type="ECO:0000256" key="9">
    <source>
        <dbReference type="ARBA" id="ARBA00022786"/>
    </source>
</evidence>
<evidence type="ECO:0000259" key="17">
    <source>
        <dbReference type="PROSITE" id="PS50089"/>
    </source>
</evidence>
<evidence type="ECO:0000256" key="14">
    <source>
        <dbReference type="ARBA" id="ARBA00023140"/>
    </source>
</evidence>
<dbReference type="InParanoid" id="A3GG45"/>
<keyword evidence="19" id="KW-1185">Reference proteome</keyword>
<dbReference type="GeneID" id="4851244"/>
<evidence type="ECO:0000256" key="7">
    <source>
        <dbReference type="ARBA" id="ARBA00022723"/>
    </source>
</evidence>
<organism evidence="18 19">
    <name type="scientific">Scheffersomyces stipitis (strain ATCC 58785 / CBS 6054 / NBRC 10063 / NRRL Y-11545)</name>
    <name type="common">Yeast</name>
    <name type="synonym">Pichia stipitis</name>
    <dbReference type="NCBI Taxonomy" id="322104"/>
    <lineage>
        <taxon>Eukaryota</taxon>
        <taxon>Fungi</taxon>
        <taxon>Dikarya</taxon>
        <taxon>Ascomycota</taxon>
        <taxon>Saccharomycotina</taxon>
        <taxon>Pichiomycetes</taxon>
        <taxon>Debaryomycetaceae</taxon>
        <taxon>Scheffersomyces</taxon>
    </lineage>
</organism>
<dbReference type="InterPro" id="IPR025654">
    <property type="entry name" value="PEX2/10"/>
</dbReference>
<keyword evidence="4" id="KW-0813">Transport</keyword>
<dbReference type="InterPro" id="IPR017907">
    <property type="entry name" value="Znf_RING_CS"/>
</dbReference>
<evidence type="ECO:0000256" key="12">
    <source>
        <dbReference type="ARBA" id="ARBA00022989"/>
    </source>
</evidence>
<protein>
    <submittedName>
        <fullName evidence="18">Peroxisome assembly protein (Peroxin-2)</fullName>
    </submittedName>
</protein>
<dbReference type="GO" id="GO:0008270">
    <property type="term" value="F:zinc ion binding"/>
    <property type="evidence" value="ECO:0007669"/>
    <property type="project" value="UniProtKB-KW"/>
</dbReference>
<dbReference type="AlphaFoldDB" id="A3GG45"/>
<keyword evidence="8 15" id="KW-0863">Zinc-finger</keyword>
<accession>A3GG45</accession>
<dbReference type="SUPFAM" id="SSF57850">
    <property type="entry name" value="RING/U-box"/>
    <property type="match status" value="1"/>
</dbReference>
<feature type="region of interest" description="Disordered" evidence="16">
    <location>
        <begin position="355"/>
        <end position="399"/>
    </location>
</feature>
<evidence type="ECO:0000256" key="1">
    <source>
        <dbReference type="ARBA" id="ARBA00004585"/>
    </source>
</evidence>
<dbReference type="PANTHER" id="PTHR23350:SF4">
    <property type="entry name" value="PEROXISOME BIOGENESIS FACTOR 2"/>
    <property type="match status" value="1"/>
</dbReference>
<comment type="pathway">
    <text evidence="2">Protein modification; protein ubiquitination.</text>
</comment>
<dbReference type="InterPro" id="IPR006845">
    <property type="entry name" value="Pex_N"/>
</dbReference>
<evidence type="ECO:0000256" key="6">
    <source>
        <dbReference type="ARBA" id="ARBA00022692"/>
    </source>
</evidence>
<keyword evidence="9" id="KW-0833">Ubl conjugation pathway</keyword>
<dbReference type="FunCoup" id="A3GG45">
    <property type="interactions" value="130"/>
</dbReference>
<dbReference type="InterPro" id="IPR013083">
    <property type="entry name" value="Znf_RING/FYVE/PHD"/>
</dbReference>
<proteinExistence type="inferred from homology"/>
<dbReference type="PANTHER" id="PTHR23350">
    <property type="entry name" value="PEROXISOME ASSEMBLY PROTEIN 10"/>
    <property type="match status" value="1"/>
</dbReference>
<comment type="subcellular location">
    <subcellularLocation>
        <location evidence="1">Peroxisome membrane</location>
        <topology evidence="1">Multi-pass membrane protein</topology>
    </subcellularLocation>
</comment>
<feature type="compositionally biased region" description="Acidic residues" evidence="16">
    <location>
        <begin position="374"/>
        <end position="399"/>
    </location>
</feature>
<keyword evidence="14" id="KW-0576">Peroxisome</keyword>
<evidence type="ECO:0000256" key="10">
    <source>
        <dbReference type="ARBA" id="ARBA00022833"/>
    </source>
</evidence>
<evidence type="ECO:0000256" key="11">
    <source>
        <dbReference type="ARBA" id="ARBA00022927"/>
    </source>
</evidence>
<dbReference type="OrthoDB" id="1701437at2759"/>
<dbReference type="OMA" id="WHGLMEL"/>
<dbReference type="GO" id="GO:0016562">
    <property type="term" value="P:protein import into peroxisome matrix, receptor recycling"/>
    <property type="evidence" value="ECO:0007669"/>
    <property type="project" value="UniProtKB-ARBA"/>
</dbReference>
<name>A3GG45_PICST</name>
<dbReference type="GO" id="GO:0016567">
    <property type="term" value="P:protein ubiquitination"/>
    <property type="evidence" value="ECO:0007669"/>
    <property type="project" value="UniProtKB-ARBA"/>
</dbReference>
<comment type="caution">
    <text evidence="18">The sequence shown here is derived from an EMBL/GenBank/DDBJ whole genome shotgun (WGS) entry which is preliminary data.</text>
</comment>
<dbReference type="SMART" id="SM00184">
    <property type="entry name" value="RING"/>
    <property type="match status" value="1"/>
</dbReference>
<evidence type="ECO:0000313" key="18">
    <source>
        <dbReference type="EMBL" id="EAZ63869.2"/>
    </source>
</evidence>
<evidence type="ECO:0000256" key="15">
    <source>
        <dbReference type="PROSITE-ProRule" id="PRU00175"/>
    </source>
</evidence>
<dbReference type="HOGENOM" id="CLU_024591_0_0_1"/>
<dbReference type="Gene3D" id="3.30.40.10">
    <property type="entry name" value="Zinc/RING finger domain, C3HC4 (zinc finger)"/>
    <property type="match status" value="1"/>
</dbReference>
<dbReference type="STRING" id="322104.A3GG45"/>
<dbReference type="eggNOG" id="KOG2879">
    <property type="taxonomic scope" value="Eukaryota"/>
</dbReference>
<dbReference type="PROSITE" id="PS50089">
    <property type="entry name" value="ZF_RING_2"/>
    <property type="match status" value="1"/>
</dbReference>
<dbReference type="GO" id="GO:0005778">
    <property type="term" value="C:peroxisomal membrane"/>
    <property type="evidence" value="ECO:0007669"/>
    <property type="project" value="UniProtKB-SubCell"/>
</dbReference>
<keyword evidence="6" id="KW-0812">Transmembrane</keyword>
<keyword evidence="7" id="KW-0479">Metal-binding</keyword>
<evidence type="ECO:0000256" key="13">
    <source>
        <dbReference type="ARBA" id="ARBA00023136"/>
    </source>
</evidence>
<dbReference type="InterPro" id="IPR001841">
    <property type="entry name" value="Znf_RING"/>
</dbReference>
<evidence type="ECO:0000256" key="16">
    <source>
        <dbReference type="SAM" id="MobiDB-lite"/>
    </source>
</evidence>
<keyword evidence="5" id="KW-0808">Transferase</keyword>
<keyword evidence="11" id="KW-0653">Protein transport</keyword>
<evidence type="ECO:0000256" key="3">
    <source>
        <dbReference type="ARBA" id="ARBA00008704"/>
    </source>
</evidence>
<dbReference type="Pfam" id="PF04757">
    <property type="entry name" value="Pex2_Pex12"/>
    <property type="match status" value="1"/>
</dbReference>
<evidence type="ECO:0000256" key="8">
    <source>
        <dbReference type="ARBA" id="ARBA00022771"/>
    </source>
</evidence>
<sequence>MIPISYPSPRVSQLDAHILDSELLSLLKEQLASIFQLHTNSRFSYSQNPELWSLLLNVLVFKLTVWKSGSSYGLALQNLKLTDSKTNKLIGVSKRSLLLALLVGDYLYSKLQSYLYSLDDNDRSEPYSFALFNRVKSYVYRNRTALISSVDNGFKTLNLINFMLFLVNGKYPSLIHRALRITMTPIASDLLRFNGSNVNFEFQNRQLVWNVMTEFLVFLLPLLQLNKLRKMARQALSTSKSQEKTTIISPYTNLPLSQCAICHDNNNQAAASGMKSFTTSGNITNPYVTNCGHIYCYVCISTRFNAIKASGEELPCLRCGSKLEWFREYGTSEDGTNEVDTDAILYELEAIDEEEEEEIGSALVKTQSLSKPDDGDEDGSDQDEYSEEEDFDEDEAMDM</sequence>
<feature type="domain" description="RING-type" evidence="17">
    <location>
        <begin position="259"/>
        <end position="319"/>
    </location>
</feature>
<comment type="similarity">
    <text evidence="3">Belongs to the pex2/pex10/pex12 family.</text>
</comment>
<dbReference type="RefSeq" id="XP_001387892.2">
    <property type="nucleotide sequence ID" value="XM_001387855.1"/>
</dbReference>